<feature type="binding site" evidence="8">
    <location>
        <position position="285"/>
    </location>
    <ligand>
        <name>L-glutamine</name>
        <dbReference type="ChEBI" id="CHEBI:58359"/>
    </ligand>
</feature>
<keyword evidence="8" id="KW-0028">Amino-acid biosynthesis</keyword>
<dbReference type="InterPro" id="IPR006274">
    <property type="entry name" value="CarbamoylP_synth_ssu"/>
</dbReference>
<dbReference type="OrthoDB" id="9804328at2"/>
<dbReference type="GO" id="GO:0006541">
    <property type="term" value="P:glutamine metabolic process"/>
    <property type="evidence" value="ECO:0007669"/>
    <property type="project" value="InterPro"/>
</dbReference>
<dbReference type="InterPro" id="IPR036480">
    <property type="entry name" value="CarbP_synth_ssu_N_sf"/>
</dbReference>
<feature type="region of interest" description="CPSase" evidence="8">
    <location>
        <begin position="1"/>
        <end position="165"/>
    </location>
</feature>
<keyword evidence="8" id="KW-0665">Pyrimidine biosynthesis</keyword>
<name>A0A098EH56_9BACL</name>
<dbReference type="PRINTS" id="PR00099">
    <property type="entry name" value="CPSGATASE"/>
</dbReference>
<dbReference type="Proteomes" id="UP000043699">
    <property type="component" value="Unassembled WGS sequence"/>
</dbReference>
<sequence>MAGLLTLSNGISFKGQWHGAQTAIQGEIVFFTGMTGYEEVLTDPSYKGQLIVFSYPLIGQYGIQSQHIQSEKIQAAGIVVAELYEGPLEKGAVPLSEFAANGQVPILTGVDTRSIIQIVREYGTMQSEMSPFPSSPISWNPIQTDFLPEQPLTEEITVFGDGEIHIGLVDFHFKSSILTELLQRNCKVSILPHHLPTEKLDALQLDGLLFSNGPGDPAALAPLFPVYRDWAERYPTFGICLGHQIIASAFGARTAKLPYGHRGANHPVIHIKTQQVTMSSQNHSYVVEEASILETPLSILYKNVNDGSIEGLSHPELPLLTVQFHPEAAPGPAEHQELFNEFLAFIHQKKKVTLHA</sequence>
<dbReference type="GO" id="GO:0004359">
    <property type="term" value="F:glutaminase activity"/>
    <property type="evidence" value="ECO:0007669"/>
    <property type="project" value="RHEA"/>
</dbReference>
<dbReference type="PANTHER" id="PTHR43418:SF7">
    <property type="entry name" value="CARBAMOYL-PHOSPHATE SYNTHASE SMALL CHAIN"/>
    <property type="match status" value="1"/>
</dbReference>
<comment type="catalytic activity">
    <reaction evidence="8">
        <text>L-glutamine + H2O = L-glutamate + NH4(+)</text>
        <dbReference type="Rhea" id="RHEA:15889"/>
        <dbReference type="ChEBI" id="CHEBI:15377"/>
        <dbReference type="ChEBI" id="CHEBI:28938"/>
        <dbReference type="ChEBI" id="CHEBI:29985"/>
        <dbReference type="ChEBI" id="CHEBI:58359"/>
    </reaction>
</comment>
<proteinExistence type="inferred from homology"/>
<evidence type="ECO:0000256" key="6">
    <source>
        <dbReference type="ARBA" id="ARBA00022962"/>
    </source>
</evidence>
<keyword evidence="8" id="KW-0055">Arginine biosynthesis</keyword>
<dbReference type="GO" id="GO:0006207">
    <property type="term" value="P:'de novo' pyrimidine nucleobase biosynthetic process"/>
    <property type="evidence" value="ECO:0007669"/>
    <property type="project" value="InterPro"/>
</dbReference>
<dbReference type="AlphaFoldDB" id="A0A098EH56"/>
<dbReference type="CDD" id="cd01744">
    <property type="entry name" value="GATase1_CPSase"/>
    <property type="match status" value="1"/>
</dbReference>
<feature type="binding site" evidence="8">
    <location>
        <position position="241"/>
    </location>
    <ligand>
        <name>L-glutamine</name>
        <dbReference type="ChEBI" id="CHEBI:58359"/>
    </ligand>
</feature>
<dbReference type="SMART" id="SM01097">
    <property type="entry name" value="CPSase_sm_chain"/>
    <property type="match status" value="1"/>
</dbReference>
<evidence type="ECO:0000256" key="4">
    <source>
        <dbReference type="ARBA" id="ARBA00022741"/>
    </source>
</evidence>
<dbReference type="Pfam" id="PF00117">
    <property type="entry name" value="GATase"/>
    <property type="match status" value="1"/>
</dbReference>
<dbReference type="HAMAP" id="MF_01209">
    <property type="entry name" value="CPSase_S_chain"/>
    <property type="match status" value="1"/>
</dbReference>
<dbReference type="GO" id="GO:0044205">
    <property type="term" value="P:'de novo' UMP biosynthetic process"/>
    <property type="evidence" value="ECO:0007669"/>
    <property type="project" value="UniProtKB-UniRule"/>
</dbReference>
<comment type="pathway">
    <text evidence="1 8">Amino-acid biosynthesis; L-arginine biosynthesis; carbamoyl phosphate from bicarbonate: step 1/1.</text>
</comment>
<dbReference type="PRINTS" id="PR00097">
    <property type="entry name" value="ANTSNTHASEII"/>
</dbReference>
<dbReference type="NCBIfam" id="NF009475">
    <property type="entry name" value="PRK12838.1"/>
    <property type="match status" value="1"/>
</dbReference>
<dbReference type="SUPFAM" id="SSF52021">
    <property type="entry name" value="Carbamoyl phosphate synthetase, small subunit N-terminal domain"/>
    <property type="match status" value="1"/>
</dbReference>
<dbReference type="PRINTS" id="PR00096">
    <property type="entry name" value="GATASE"/>
</dbReference>
<dbReference type="NCBIfam" id="TIGR01368">
    <property type="entry name" value="CPSaseIIsmall"/>
    <property type="match status" value="1"/>
</dbReference>
<comment type="pathway">
    <text evidence="8">Pyrimidine metabolism; UMP biosynthesis via de novo pathway; (S)-dihydroorotate from bicarbonate: step 1/3.</text>
</comment>
<evidence type="ECO:0000256" key="2">
    <source>
        <dbReference type="ARBA" id="ARBA00007800"/>
    </source>
</evidence>
<feature type="active site" description="Nucleophile" evidence="8">
    <location>
        <position position="240"/>
    </location>
</feature>
<dbReference type="STRING" id="1499687.BN1080_00016"/>
<dbReference type="RefSeq" id="WP_052649505.1">
    <property type="nucleotide sequence ID" value="NZ_CCXS01000001.1"/>
</dbReference>
<evidence type="ECO:0000256" key="7">
    <source>
        <dbReference type="ARBA" id="ARBA00048816"/>
    </source>
</evidence>
<evidence type="ECO:0000313" key="11">
    <source>
        <dbReference type="Proteomes" id="UP000043699"/>
    </source>
</evidence>
<comment type="similarity">
    <text evidence="2 8">Belongs to the CarA family.</text>
</comment>
<feature type="binding site" evidence="8">
    <location>
        <position position="213"/>
    </location>
    <ligand>
        <name>L-glutamine</name>
        <dbReference type="ChEBI" id="CHEBI:58359"/>
    </ligand>
</feature>
<feature type="binding site" evidence="8">
    <location>
        <position position="282"/>
    </location>
    <ligand>
        <name>L-glutamine</name>
        <dbReference type="ChEBI" id="CHEBI:58359"/>
    </ligand>
</feature>
<dbReference type="InterPro" id="IPR029062">
    <property type="entry name" value="Class_I_gatase-like"/>
</dbReference>
<dbReference type="EC" id="6.3.5.5" evidence="8"/>
<evidence type="ECO:0000256" key="8">
    <source>
        <dbReference type="HAMAP-Rule" id="MF_01209"/>
    </source>
</evidence>
<dbReference type="UniPathway" id="UPA00070">
    <property type="reaction ID" value="UER00115"/>
</dbReference>
<comment type="caution">
    <text evidence="8">Lacks conserved residue(s) required for the propagation of feature annotation.</text>
</comment>
<dbReference type="InterPro" id="IPR050472">
    <property type="entry name" value="Anth_synth/Amidotransfase"/>
</dbReference>
<keyword evidence="11" id="KW-1185">Reference proteome</keyword>
<evidence type="ECO:0000256" key="1">
    <source>
        <dbReference type="ARBA" id="ARBA00005077"/>
    </source>
</evidence>
<dbReference type="EMBL" id="CCXS01000001">
    <property type="protein sequence ID" value="CEG21125.1"/>
    <property type="molecule type" value="Genomic_DNA"/>
</dbReference>
<dbReference type="GO" id="GO:0006526">
    <property type="term" value="P:L-arginine biosynthetic process"/>
    <property type="evidence" value="ECO:0007669"/>
    <property type="project" value="UniProtKB-UniRule"/>
</dbReference>
<keyword evidence="6 8" id="KW-0315">Glutamine amidotransferase</keyword>
<dbReference type="Gene3D" id="3.40.50.880">
    <property type="match status" value="1"/>
</dbReference>
<feature type="binding site" evidence="8">
    <location>
        <position position="215"/>
    </location>
    <ligand>
        <name>L-glutamine</name>
        <dbReference type="ChEBI" id="CHEBI:58359"/>
    </ligand>
</feature>
<dbReference type="PANTHER" id="PTHR43418">
    <property type="entry name" value="MULTIFUNCTIONAL TRYPTOPHAN BIOSYNTHESIS PROTEIN-RELATED"/>
    <property type="match status" value="1"/>
</dbReference>
<feature type="binding site" evidence="8">
    <location>
        <position position="45"/>
    </location>
    <ligand>
        <name>L-glutamine</name>
        <dbReference type="ChEBI" id="CHEBI:58359"/>
    </ligand>
</feature>
<gene>
    <name evidence="10" type="primary">carA_1</name>
    <name evidence="8" type="synonym">carA</name>
    <name evidence="10" type="ORF">BN1080_00016</name>
</gene>
<keyword evidence="3 8" id="KW-0436">Ligase</keyword>
<comment type="function">
    <text evidence="8">Small subunit of the glutamine-dependent carbamoyl phosphate synthetase (CPSase). CPSase catalyzes the formation of carbamoyl phosphate from the ammonia moiety of glutamine, carbonate, and phosphate donated by ATP, constituting the first step of 2 biosynthetic pathways, one leading to arginine and/or urea and the other to pyrimidine nucleotides. The small subunit (glutamine amidotransferase) binds and cleaves glutamine to supply the large subunit with the substrate ammonia.</text>
</comment>
<dbReference type="InterPro" id="IPR035686">
    <property type="entry name" value="CPSase_GATase1"/>
</dbReference>
<dbReference type="Gene3D" id="3.50.30.20">
    <property type="entry name" value="Carbamoyl-phosphate synthase small subunit, N-terminal domain"/>
    <property type="match status" value="1"/>
</dbReference>
<dbReference type="GO" id="GO:0004088">
    <property type="term" value="F:carbamoyl-phosphate synthase (glutamine-hydrolyzing) activity"/>
    <property type="evidence" value="ECO:0007669"/>
    <property type="project" value="UniProtKB-UniRule"/>
</dbReference>
<accession>A0A098EH56</accession>
<feature type="active site" evidence="8">
    <location>
        <position position="325"/>
    </location>
</feature>
<evidence type="ECO:0000256" key="5">
    <source>
        <dbReference type="ARBA" id="ARBA00022840"/>
    </source>
</evidence>
<comment type="subunit">
    <text evidence="8">Composed of two chains; the small (or glutamine) chain promotes the hydrolysis of glutamine to ammonia, which is used by the large (or ammonia) chain to synthesize carbamoyl phosphate. Tetramer of heterodimers (alpha,beta)4.</text>
</comment>
<reference evidence="10 11" key="1">
    <citation type="submission" date="2014-09" db="EMBL/GenBank/DDBJ databases">
        <authorList>
            <person name="Urmite Genomes Urmite Genomes"/>
        </authorList>
    </citation>
    <scope>NUCLEOTIDE SEQUENCE [LARGE SCALE GENOMIC DNA]</scope>
    <source>
        <strain evidence="10 11">ES2</strain>
    </source>
</reference>
<feature type="active site" evidence="8">
    <location>
        <position position="327"/>
    </location>
</feature>
<evidence type="ECO:0000256" key="3">
    <source>
        <dbReference type="ARBA" id="ARBA00022598"/>
    </source>
</evidence>
<feature type="domain" description="Carbamoyl-phosphate synthase small subunit N-terminal" evidence="9">
    <location>
        <begin position="1"/>
        <end position="130"/>
    </location>
</feature>
<dbReference type="Pfam" id="PF00988">
    <property type="entry name" value="CPSase_sm_chain"/>
    <property type="match status" value="1"/>
</dbReference>
<keyword evidence="4 8" id="KW-0547">Nucleotide-binding</keyword>
<comment type="catalytic activity">
    <reaction evidence="7 8">
        <text>hydrogencarbonate + L-glutamine + 2 ATP + H2O = carbamoyl phosphate + L-glutamate + 2 ADP + phosphate + 2 H(+)</text>
        <dbReference type="Rhea" id="RHEA:18633"/>
        <dbReference type="ChEBI" id="CHEBI:15377"/>
        <dbReference type="ChEBI" id="CHEBI:15378"/>
        <dbReference type="ChEBI" id="CHEBI:17544"/>
        <dbReference type="ChEBI" id="CHEBI:29985"/>
        <dbReference type="ChEBI" id="CHEBI:30616"/>
        <dbReference type="ChEBI" id="CHEBI:43474"/>
        <dbReference type="ChEBI" id="CHEBI:58228"/>
        <dbReference type="ChEBI" id="CHEBI:58359"/>
        <dbReference type="ChEBI" id="CHEBI:456216"/>
        <dbReference type="EC" id="6.3.5.5"/>
    </reaction>
</comment>
<keyword evidence="5 8" id="KW-0067">ATP-binding</keyword>
<dbReference type="UniPathway" id="UPA00068">
    <property type="reaction ID" value="UER00171"/>
</dbReference>
<dbReference type="PROSITE" id="PS51273">
    <property type="entry name" value="GATASE_TYPE_1"/>
    <property type="match status" value="1"/>
</dbReference>
<dbReference type="GO" id="GO:0005524">
    <property type="term" value="F:ATP binding"/>
    <property type="evidence" value="ECO:0007669"/>
    <property type="project" value="UniProtKB-UniRule"/>
</dbReference>
<protein>
    <recommendedName>
        <fullName evidence="8">Carbamoyl phosphate synthase small chain</fullName>
        <ecNumber evidence="8">6.3.5.5</ecNumber>
    </recommendedName>
    <alternativeName>
        <fullName evidence="8">Carbamoyl phosphate synthetase glutamine chain</fullName>
    </alternativeName>
</protein>
<feature type="binding site" evidence="8">
    <location>
        <position position="244"/>
    </location>
    <ligand>
        <name>L-glutamine</name>
        <dbReference type="ChEBI" id="CHEBI:58359"/>
    </ligand>
</feature>
<dbReference type="InterPro" id="IPR002474">
    <property type="entry name" value="CarbamoylP_synth_ssu_N"/>
</dbReference>
<evidence type="ECO:0000259" key="9">
    <source>
        <dbReference type="SMART" id="SM01097"/>
    </source>
</evidence>
<organism evidence="10 11">
    <name type="scientific">Planococcus massiliensis</name>
    <dbReference type="NCBI Taxonomy" id="1499687"/>
    <lineage>
        <taxon>Bacteria</taxon>
        <taxon>Bacillati</taxon>
        <taxon>Bacillota</taxon>
        <taxon>Bacilli</taxon>
        <taxon>Bacillales</taxon>
        <taxon>Caryophanaceae</taxon>
        <taxon>Planococcus</taxon>
    </lineage>
</organism>
<dbReference type="SUPFAM" id="SSF52317">
    <property type="entry name" value="Class I glutamine amidotransferase-like"/>
    <property type="match status" value="1"/>
</dbReference>
<dbReference type="InterPro" id="IPR017926">
    <property type="entry name" value="GATASE"/>
</dbReference>
<evidence type="ECO:0000313" key="10">
    <source>
        <dbReference type="EMBL" id="CEG21125.1"/>
    </source>
</evidence>